<dbReference type="AlphaFoldDB" id="A0A5N1GJS5"/>
<protein>
    <submittedName>
        <fullName evidence="3">Alpha/beta fold hydrolase</fullName>
    </submittedName>
</protein>
<comment type="caution">
    <text evidence="3">The sequence shown here is derived from an EMBL/GenBank/DDBJ whole genome shotgun (WGS) entry which is preliminary data.</text>
</comment>
<gene>
    <name evidence="3" type="ORF">F6I03_05045</name>
</gene>
<dbReference type="SUPFAM" id="SSF53474">
    <property type="entry name" value="alpha/beta-Hydrolases"/>
    <property type="match status" value="1"/>
</dbReference>
<dbReference type="STRING" id="119206.AWM72_03705"/>
<dbReference type="InterPro" id="IPR029058">
    <property type="entry name" value="AB_hydrolase_fold"/>
</dbReference>
<evidence type="ECO:0000313" key="4">
    <source>
        <dbReference type="Proteomes" id="UP000327148"/>
    </source>
</evidence>
<dbReference type="EMBL" id="VYWO01000002">
    <property type="protein sequence ID" value="KAA9301237.1"/>
    <property type="molecule type" value="Genomic_DNA"/>
</dbReference>
<feature type="domain" description="Serine aminopeptidase S33" evidence="2">
    <location>
        <begin position="35"/>
        <end position="145"/>
    </location>
</feature>
<accession>A0A5N1GJS5</accession>
<dbReference type="Pfam" id="PF12146">
    <property type="entry name" value="Hydrolase_4"/>
    <property type="match status" value="1"/>
</dbReference>
<sequence length="289" mass="33387">MKEVFSMYTIRKLMIASIPCYEYSPQGQENKALPLVIFYHGWTNSKEQGATLALELVQRGFRVLLPDAYGHGERVDFDQRLEPADFFQDLLRNVQEFPQLRSYYQDQGLLDDVSLSVSGLSMGGITTCMLVRTYPEIDQAGVLMGTPQLENYARALCRNYFPEAIELTAEEKAEVQAILEQMAQVDLSQATERIGDRPLFFWHAVNDDVVPYNLTQEFFDRYQEDFPLYMISDSKAGHRVPYYAFYLLAAYFDACQNNTPDHIQASFLEDFAHRFGKDANNHYPYHIEK</sequence>
<dbReference type="Gene3D" id="3.40.50.1820">
    <property type="entry name" value="alpha/beta hydrolase"/>
    <property type="match status" value="1"/>
</dbReference>
<evidence type="ECO:0000256" key="1">
    <source>
        <dbReference type="ARBA" id="ARBA00022801"/>
    </source>
</evidence>
<reference evidence="3 4" key="1">
    <citation type="submission" date="2019-09" db="EMBL/GenBank/DDBJ databases">
        <title>Draft genome sequence assemblies of isolates from the urinary tract.</title>
        <authorList>
            <person name="Mores C.R."/>
            <person name="Putonti C."/>
            <person name="Wolfe A.J."/>
        </authorList>
    </citation>
    <scope>NUCLEOTIDE SEQUENCE [LARGE SCALE GENOMIC DNA]</scope>
    <source>
        <strain evidence="3 4">UMB623</strain>
    </source>
</reference>
<dbReference type="PANTHER" id="PTHR22946">
    <property type="entry name" value="DIENELACTONE HYDROLASE DOMAIN-CONTAINING PROTEIN-RELATED"/>
    <property type="match status" value="1"/>
</dbReference>
<dbReference type="Proteomes" id="UP000327148">
    <property type="component" value="Unassembled WGS sequence"/>
</dbReference>
<dbReference type="OrthoDB" id="31158at2"/>
<keyword evidence="1 3" id="KW-0378">Hydrolase</keyword>
<evidence type="ECO:0000259" key="2">
    <source>
        <dbReference type="Pfam" id="PF12146"/>
    </source>
</evidence>
<name>A0A5N1GJS5_9LACT</name>
<organism evidence="3 4">
    <name type="scientific">Aerococcus sanguinicola</name>
    <dbReference type="NCBI Taxonomy" id="119206"/>
    <lineage>
        <taxon>Bacteria</taxon>
        <taxon>Bacillati</taxon>
        <taxon>Bacillota</taxon>
        <taxon>Bacilli</taxon>
        <taxon>Lactobacillales</taxon>
        <taxon>Aerococcaceae</taxon>
        <taxon>Aerococcus</taxon>
    </lineage>
</organism>
<proteinExistence type="predicted"/>
<dbReference type="GO" id="GO:0052689">
    <property type="term" value="F:carboxylic ester hydrolase activity"/>
    <property type="evidence" value="ECO:0007669"/>
    <property type="project" value="UniProtKB-ARBA"/>
</dbReference>
<evidence type="ECO:0000313" key="3">
    <source>
        <dbReference type="EMBL" id="KAA9301237.1"/>
    </source>
</evidence>
<dbReference type="InterPro" id="IPR050261">
    <property type="entry name" value="FrsA_esterase"/>
</dbReference>
<dbReference type="PANTHER" id="PTHR22946:SF9">
    <property type="entry name" value="POLYKETIDE TRANSFERASE AF380"/>
    <property type="match status" value="1"/>
</dbReference>
<dbReference type="InterPro" id="IPR022742">
    <property type="entry name" value="Hydrolase_4"/>
</dbReference>